<evidence type="ECO:0000313" key="1">
    <source>
        <dbReference type="EMBL" id="EDX74644.1"/>
    </source>
</evidence>
<sequence>MHPICDRPILSVGLKDETRHSSLLLHLLTLVRSRNRVMRLG</sequence>
<dbReference type="AlphaFoldDB" id="B4VU61"/>
<dbReference type="HOGENOM" id="CLU_3268467_0_0_3"/>
<dbReference type="STRING" id="118168.MC7420_6122"/>
<protein>
    <submittedName>
        <fullName evidence="1">Uncharacterized protein</fullName>
    </submittedName>
</protein>
<dbReference type="Proteomes" id="UP000003835">
    <property type="component" value="Unassembled WGS sequence"/>
</dbReference>
<accession>B4VU61</accession>
<reference evidence="1 2" key="1">
    <citation type="submission" date="2008-07" db="EMBL/GenBank/DDBJ databases">
        <authorList>
            <person name="Tandeau de Marsac N."/>
            <person name="Ferriera S."/>
            <person name="Johnson J."/>
            <person name="Kravitz S."/>
            <person name="Beeson K."/>
            <person name="Sutton G."/>
            <person name="Rogers Y.-H."/>
            <person name="Friedman R."/>
            <person name="Frazier M."/>
            <person name="Venter J.C."/>
        </authorList>
    </citation>
    <scope>NUCLEOTIDE SEQUENCE [LARGE SCALE GENOMIC DNA]</scope>
    <source>
        <strain evidence="1 2">PCC 7420</strain>
    </source>
</reference>
<evidence type="ECO:0000313" key="2">
    <source>
        <dbReference type="Proteomes" id="UP000003835"/>
    </source>
</evidence>
<dbReference type="EMBL" id="DS989852">
    <property type="protein sequence ID" value="EDX74644.1"/>
    <property type="molecule type" value="Genomic_DNA"/>
</dbReference>
<name>B4VU61_9CYAN</name>
<proteinExistence type="predicted"/>
<keyword evidence="2" id="KW-1185">Reference proteome</keyword>
<gene>
    <name evidence="1" type="ORF">MC7420_6122</name>
</gene>
<organism evidence="1 2">
    <name type="scientific">Coleofasciculus chthonoplastes PCC 7420</name>
    <dbReference type="NCBI Taxonomy" id="118168"/>
    <lineage>
        <taxon>Bacteria</taxon>
        <taxon>Bacillati</taxon>
        <taxon>Cyanobacteriota</taxon>
        <taxon>Cyanophyceae</taxon>
        <taxon>Coleofasciculales</taxon>
        <taxon>Coleofasciculaceae</taxon>
        <taxon>Coleofasciculus</taxon>
    </lineage>
</organism>